<evidence type="ECO:0000256" key="1">
    <source>
        <dbReference type="SAM" id="MobiDB-lite"/>
    </source>
</evidence>
<protein>
    <submittedName>
        <fullName evidence="2">Uncharacterized protein</fullName>
    </submittedName>
</protein>
<feature type="region of interest" description="Disordered" evidence="1">
    <location>
        <begin position="169"/>
        <end position="222"/>
    </location>
</feature>
<sequence length="222" mass="23543">MFRRNLRVRESYASRKKCCGRPPSYPATHSSSIIVGCSSFPTEAEWLPPPVPPPPPPPPPPPSPGPTRLPRCCSVGSLPTADDASTAAEPPSPSRTAVAVFSSSVRLFCSSLVVEPGAAFTRRRTISSGWAGRGRGGSASGSFDPVPALLSSPPSAVRRAVSVSRIEGKPPPVRLRRSRRFETAPEAFTAANEEEEEEEEERSEAVDGPVAREPAAPGLGFF</sequence>
<dbReference type="EnsemblMetazoa" id="ACOM035833-RA">
    <property type="protein sequence ID" value="ACOM035833-PA.1"/>
    <property type="gene ID" value="ACOM035833"/>
</dbReference>
<dbReference type="AlphaFoldDB" id="A0A8W7PR99"/>
<feature type="region of interest" description="Disordered" evidence="1">
    <location>
        <begin position="45"/>
        <end position="95"/>
    </location>
</feature>
<feature type="compositionally biased region" description="Acidic residues" evidence="1">
    <location>
        <begin position="192"/>
        <end position="202"/>
    </location>
</feature>
<organism evidence="2">
    <name type="scientific">Anopheles coluzzii</name>
    <name type="common">African malaria mosquito</name>
    <dbReference type="NCBI Taxonomy" id="1518534"/>
    <lineage>
        <taxon>Eukaryota</taxon>
        <taxon>Metazoa</taxon>
        <taxon>Ecdysozoa</taxon>
        <taxon>Arthropoda</taxon>
        <taxon>Hexapoda</taxon>
        <taxon>Insecta</taxon>
        <taxon>Pterygota</taxon>
        <taxon>Neoptera</taxon>
        <taxon>Endopterygota</taxon>
        <taxon>Diptera</taxon>
        <taxon>Nematocera</taxon>
        <taxon>Culicoidea</taxon>
        <taxon>Culicidae</taxon>
        <taxon>Anophelinae</taxon>
        <taxon>Anopheles</taxon>
    </lineage>
</organism>
<accession>A0A8W7PR99</accession>
<feature type="region of interest" description="Disordered" evidence="1">
    <location>
        <begin position="125"/>
        <end position="155"/>
    </location>
</feature>
<name>A0A8W7PR99_ANOCL</name>
<proteinExistence type="predicted"/>
<evidence type="ECO:0000313" key="2">
    <source>
        <dbReference type="EnsemblMetazoa" id="ACOM035833-PA.1"/>
    </source>
</evidence>
<dbReference type="Proteomes" id="UP000075882">
    <property type="component" value="Unassembled WGS sequence"/>
</dbReference>
<feature type="compositionally biased region" description="Pro residues" evidence="1">
    <location>
        <begin position="47"/>
        <end position="67"/>
    </location>
</feature>
<reference evidence="2" key="1">
    <citation type="submission" date="2022-08" db="UniProtKB">
        <authorList>
            <consortium name="EnsemblMetazoa"/>
        </authorList>
    </citation>
    <scope>IDENTIFICATION</scope>
</reference>
<feature type="compositionally biased region" description="Low complexity" evidence="1">
    <location>
        <begin position="140"/>
        <end position="155"/>
    </location>
</feature>